<dbReference type="FunFam" id="1.10.510.10:FF:000554">
    <property type="entry name" value="Predicted protein"/>
    <property type="match status" value="1"/>
</dbReference>
<dbReference type="EMBL" id="AMQM01004767">
    <property type="status" value="NOT_ANNOTATED_CDS"/>
    <property type="molecule type" value="Genomic_DNA"/>
</dbReference>
<dbReference type="GO" id="GO:0007169">
    <property type="term" value="P:cell surface receptor protein tyrosine kinase signaling pathway"/>
    <property type="evidence" value="ECO:0000318"/>
    <property type="project" value="GO_Central"/>
</dbReference>
<dbReference type="InterPro" id="IPR001245">
    <property type="entry name" value="Ser-Thr/Tyr_kinase_cat_dom"/>
</dbReference>
<dbReference type="SUPFAM" id="SSF56112">
    <property type="entry name" value="Protein kinase-like (PK-like)"/>
    <property type="match status" value="1"/>
</dbReference>
<keyword evidence="5" id="KW-0067">ATP-binding</keyword>
<dbReference type="InterPro" id="IPR011009">
    <property type="entry name" value="Kinase-like_dom_sf"/>
</dbReference>
<sequence>MLNTTEARFNMMKKTNFLEEAVMMVDFSHPNVLTLLAITIEDNIPNVILPFMENGDLRSYVLDEKNKFVLGELLNFCLQVASGMEYLALKKFVHRDLAARNCMVDSSLTVKVADFGLARDLYETNYYIAENRSIPLPYKWMPIECLSGKLQFSEKTDVWSYGVLMWEVFTRGGSPYFDLQHRELKHFLKRGERLEKPEIVPDYLYAVMCSCWHSESRSRPTFSELKSSIESIFTFDQDYLTHQKEAKEESQLVQISEHEKNNVYEFSMIESF</sequence>
<reference evidence="10" key="1">
    <citation type="submission" date="2012-12" db="EMBL/GenBank/DDBJ databases">
        <authorList>
            <person name="Hellsten U."/>
            <person name="Grimwood J."/>
            <person name="Chapman J.A."/>
            <person name="Shapiro H."/>
            <person name="Aerts A."/>
            <person name="Otillar R.P."/>
            <person name="Terry A.Y."/>
            <person name="Boore J.L."/>
            <person name="Simakov O."/>
            <person name="Marletaz F."/>
            <person name="Cho S.-J."/>
            <person name="Edsinger-Gonzales E."/>
            <person name="Havlak P."/>
            <person name="Kuo D.-H."/>
            <person name="Larsson T."/>
            <person name="Lv J."/>
            <person name="Arendt D."/>
            <person name="Savage R."/>
            <person name="Osoegawa K."/>
            <person name="de Jong P."/>
            <person name="Lindberg D.R."/>
            <person name="Seaver E.C."/>
            <person name="Weisblat D.A."/>
            <person name="Putnam N.H."/>
            <person name="Grigoriev I.V."/>
            <person name="Rokhsar D.S."/>
        </authorList>
    </citation>
    <scope>NUCLEOTIDE SEQUENCE</scope>
</reference>
<dbReference type="InterPro" id="IPR000719">
    <property type="entry name" value="Prot_kinase_dom"/>
</dbReference>
<evidence type="ECO:0000256" key="6">
    <source>
        <dbReference type="ARBA" id="ARBA00023137"/>
    </source>
</evidence>
<dbReference type="PRINTS" id="PR00109">
    <property type="entry name" value="TYRKINASE"/>
</dbReference>
<dbReference type="CTD" id="20212155"/>
<dbReference type="InterPro" id="IPR050122">
    <property type="entry name" value="RTK"/>
</dbReference>
<dbReference type="SMART" id="SM00219">
    <property type="entry name" value="TyrKc"/>
    <property type="match status" value="1"/>
</dbReference>
<evidence type="ECO:0000313" key="8">
    <source>
        <dbReference type="EMBL" id="ESO03081.1"/>
    </source>
</evidence>
<dbReference type="EMBL" id="KB096676">
    <property type="protein sequence ID" value="ESO03081.1"/>
    <property type="molecule type" value="Genomic_DNA"/>
</dbReference>
<dbReference type="GO" id="GO:0005524">
    <property type="term" value="F:ATP binding"/>
    <property type="evidence" value="ECO:0007669"/>
    <property type="project" value="UniProtKB-KW"/>
</dbReference>
<dbReference type="CDD" id="cd00192">
    <property type="entry name" value="PTKc"/>
    <property type="match status" value="1"/>
</dbReference>
<dbReference type="InterPro" id="IPR008266">
    <property type="entry name" value="Tyr_kinase_AS"/>
</dbReference>
<evidence type="ECO:0000256" key="3">
    <source>
        <dbReference type="ARBA" id="ARBA00022741"/>
    </source>
</evidence>
<dbReference type="PANTHER" id="PTHR24416:SF483">
    <property type="entry name" value="HEPATOCYTE GROWTH FACTOR RECEPTOR"/>
    <property type="match status" value="1"/>
</dbReference>
<proteinExistence type="predicted"/>
<reference evidence="8 10" key="2">
    <citation type="journal article" date="2013" name="Nature">
        <title>Insights into bilaterian evolution from three spiralian genomes.</title>
        <authorList>
            <person name="Simakov O."/>
            <person name="Marletaz F."/>
            <person name="Cho S.J."/>
            <person name="Edsinger-Gonzales E."/>
            <person name="Havlak P."/>
            <person name="Hellsten U."/>
            <person name="Kuo D.H."/>
            <person name="Larsson T."/>
            <person name="Lv J."/>
            <person name="Arendt D."/>
            <person name="Savage R."/>
            <person name="Osoegawa K."/>
            <person name="de Jong P."/>
            <person name="Grimwood J."/>
            <person name="Chapman J.A."/>
            <person name="Shapiro H."/>
            <person name="Aerts A."/>
            <person name="Otillar R.P."/>
            <person name="Terry A.Y."/>
            <person name="Boore J.L."/>
            <person name="Grigoriev I.V."/>
            <person name="Lindberg D.R."/>
            <person name="Seaver E.C."/>
            <person name="Weisblat D.A."/>
            <person name="Putnam N.H."/>
            <person name="Rokhsar D.S."/>
        </authorList>
    </citation>
    <scope>NUCLEOTIDE SEQUENCE</scope>
</reference>
<dbReference type="HOGENOM" id="CLU_000288_7_40_1"/>
<dbReference type="OMA" id="LENTEFC"/>
<keyword evidence="1" id="KW-0597">Phosphoprotein</keyword>
<dbReference type="RefSeq" id="XP_009018774.1">
    <property type="nucleotide sequence ID" value="XM_009020526.1"/>
</dbReference>
<dbReference type="EnsemblMetazoa" id="HelroT192108">
    <property type="protein sequence ID" value="HelroP192108"/>
    <property type="gene ID" value="HelroG192108"/>
</dbReference>
<evidence type="ECO:0000313" key="9">
    <source>
        <dbReference type="EnsemblMetazoa" id="HelroP192108"/>
    </source>
</evidence>
<keyword evidence="3" id="KW-0547">Nucleotide-binding</keyword>
<dbReference type="PROSITE" id="PS50011">
    <property type="entry name" value="PROTEIN_KINASE_DOM"/>
    <property type="match status" value="1"/>
</dbReference>
<accession>T1FTK8</accession>
<dbReference type="Proteomes" id="UP000015101">
    <property type="component" value="Unassembled WGS sequence"/>
</dbReference>
<dbReference type="GeneID" id="20212155"/>
<dbReference type="InParanoid" id="T1FTK8"/>
<keyword evidence="4" id="KW-0418">Kinase</keyword>
<keyword evidence="6" id="KW-0829">Tyrosine-protein kinase</keyword>
<evidence type="ECO:0000313" key="10">
    <source>
        <dbReference type="Proteomes" id="UP000015101"/>
    </source>
</evidence>
<dbReference type="GO" id="GO:0004714">
    <property type="term" value="F:transmembrane receptor protein tyrosine kinase activity"/>
    <property type="evidence" value="ECO:0000318"/>
    <property type="project" value="GO_Central"/>
</dbReference>
<dbReference type="eggNOG" id="KOG1095">
    <property type="taxonomic scope" value="Eukaryota"/>
</dbReference>
<keyword evidence="10" id="KW-1185">Reference proteome</keyword>
<feature type="domain" description="Protein kinase" evidence="7">
    <location>
        <begin position="1"/>
        <end position="233"/>
    </location>
</feature>
<dbReference type="KEGG" id="hro:HELRODRAFT_192108"/>
<name>T1FTK8_HELRO</name>
<evidence type="ECO:0000256" key="4">
    <source>
        <dbReference type="ARBA" id="ARBA00022777"/>
    </source>
</evidence>
<organism evidence="9 10">
    <name type="scientific">Helobdella robusta</name>
    <name type="common">Californian leech</name>
    <dbReference type="NCBI Taxonomy" id="6412"/>
    <lineage>
        <taxon>Eukaryota</taxon>
        <taxon>Metazoa</taxon>
        <taxon>Spiralia</taxon>
        <taxon>Lophotrochozoa</taxon>
        <taxon>Annelida</taxon>
        <taxon>Clitellata</taxon>
        <taxon>Hirudinea</taxon>
        <taxon>Rhynchobdellida</taxon>
        <taxon>Glossiphoniidae</taxon>
        <taxon>Helobdella</taxon>
    </lineage>
</organism>
<evidence type="ECO:0000259" key="7">
    <source>
        <dbReference type="PROSITE" id="PS50011"/>
    </source>
</evidence>
<dbReference type="GO" id="GO:0043235">
    <property type="term" value="C:receptor complex"/>
    <property type="evidence" value="ECO:0000318"/>
    <property type="project" value="GO_Central"/>
</dbReference>
<dbReference type="GO" id="GO:0005886">
    <property type="term" value="C:plasma membrane"/>
    <property type="evidence" value="ECO:0000318"/>
    <property type="project" value="GO_Central"/>
</dbReference>
<reference evidence="9" key="3">
    <citation type="submission" date="2015-06" db="UniProtKB">
        <authorList>
            <consortium name="EnsemblMetazoa"/>
        </authorList>
    </citation>
    <scope>IDENTIFICATION</scope>
</reference>
<dbReference type="PANTHER" id="PTHR24416">
    <property type="entry name" value="TYROSINE-PROTEIN KINASE RECEPTOR"/>
    <property type="match status" value="1"/>
</dbReference>
<dbReference type="AlphaFoldDB" id="T1FTK8"/>
<gene>
    <name evidence="9" type="primary">20212155</name>
    <name evidence="8" type="ORF">HELRODRAFT_192108</name>
</gene>
<dbReference type="PROSITE" id="PS00109">
    <property type="entry name" value="PROTEIN_KINASE_TYR"/>
    <property type="match status" value="1"/>
</dbReference>
<dbReference type="STRING" id="6412.T1FTK8"/>
<dbReference type="PIRSF" id="PIRSF000654">
    <property type="entry name" value="Integrin-linked_kinase"/>
    <property type="match status" value="1"/>
</dbReference>
<keyword evidence="2" id="KW-0808">Transferase</keyword>
<dbReference type="InterPro" id="IPR020635">
    <property type="entry name" value="Tyr_kinase_cat_dom"/>
</dbReference>
<evidence type="ECO:0000256" key="1">
    <source>
        <dbReference type="ARBA" id="ARBA00022553"/>
    </source>
</evidence>
<evidence type="ECO:0000256" key="2">
    <source>
        <dbReference type="ARBA" id="ARBA00022679"/>
    </source>
</evidence>
<evidence type="ECO:0000256" key="5">
    <source>
        <dbReference type="ARBA" id="ARBA00022840"/>
    </source>
</evidence>
<dbReference type="OrthoDB" id="98077at2759"/>
<dbReference type="Gene3D" id="1.10.510.10">
    <property type="entry name" value="Transferase(Phosphotransferase) domain 1"/>
    <property type="match status" value="1"/>
</dbReference>
<protein>
    <recommendedName>
        <fullName evidence="7">Protein kinase domain-containing protein</fullName>
    </recommendedName>
</protein>
<dbReference type="Pfam" id="PF07714">
    <property type="entry name" value="PK_Tyr_Ser-Thr"/>
    <property type="match status" value="1"/>
</dbReference>